<dbReference type="Pfam" id="PF00755">
    <property type="entry name" value="Carn_acyltransf"/>
    <property type="match status" value="1"/>
</dbReference>
<dbReference type="InterPro" id="IPR042231">
    <property type="entry name" value="Cho/carn_acyl_trans_2"/>
</dbReference>
<protein>
    <recommendedName>
        <fullName evidence="2">Choline/carnitine acyltransferase domain-containing protein</fullName>
    </recommendedName>
</protein>
<evidence type="ECO:0000259" key="2">
    <source>
        <dbReference type="Pfam" id="PF00755"/>
    </source>
</evidence>
<feature type="non-terminal residue" evidence="3">
    <location>
        <position position="92"/>
    </location>
</feature>
<dbReference type="GO" id="GO:0009437">
    <property type="term" value="P:carnitine metabolic process"/>
    <property type="evidence" value="ECO:0007669"/>
    <property type="project" value="TreeGrafter"/>
</dbReference>
<feature type="domain" description="Choline/carnitine acyltransferase" evidence="2">
    <location>
        <begin position="14"/>
        <end position="88"/>
    </location>
</feature>
<dbReference type="Gene3D" id="3.30.559.70">
    <property type="entry name" value="Choline/Carnitine o-acyltransferase, domain 2"/>
    <property type="match status" value="1"/>
</dbReference>
<proteinExistence type="predicted"/>
<keyword evidence="1" id="KW-0012">Acyltransferase</keyword>
<dbReference type="InterPro" id="IPR000542">
    <property type="entry name" value="Carn_acyl_trans"/>
</dbReference>
<dbReference type="GO" id="GO:0004095">
    <property type="term" value="F:carnitine O-palmitoyltransferase activity"/>
    <property type="evidence" value="ECO:0007669"/>
    <property type="project" value="TreeGrafter"/>
</dbReference>
<dbReference type="GO" id="GO:0005739">
    <property type="term" value="C:mitochondrion"/>
    <property type="evidence" value="ECO:0007669"/>
    <property type="project" value="TreeGrafter"/>
</dbReference>
<keyword evidence="4" id="KW-1185">Reference proteome</keyword>
<dbReference type="GO" id="GO:0006631">
    <property type="term" value="P:fatty acid metabolic process"/>
    <property type="evidence" value="ECO:0007669"/>
    <property type="project" value="TreeGrafter"/>
</dbReference>
<dbReference type="OrthoDB" id="240216at2759"/>
<dbReference type="AlphaFoldDB" id="A0A0C2FHJ6"/>
<name>A0A0C2FHJ6_9BILA</name>
<reference evidence="3 4" key="1">
    <citation type="submission" date="2013-12" db="EMBL/GenBank/DDBJ databases">
        <title>Draft genome of the parsitic nematode Ancylostoma duodenale.</title>
        <authorList>
            <person name="Mitreva M."/>
        </authorList>
    </citation>
    <scope>NUCLEOTIDE SEQUENCE [LARGE SCALE GENOMIC DNA]</scope>
    <source>
        <strain evidence="3 4">Zhejiang</strain>
    </source>
</reference>
<gene>
    <name evidence="3" type="ORF">ANCDUO_25594</name>
</gene>
<evidence type="ECO:0000313" key="3">
    <source>
        <dbReference type="EMBL" id="KIH44381.1"/>
    </source>
</evidence>
<dbReference type="SUPFAM" id="SSF52777">
    <property type="entry name" value="CoA-dependent acyltransferases"/>
    <property type="match status" value="1"/>
</dbReference>
<dbReference type="PANTHER" id="PTHR22589">
    <property type="entry name" value="CARNITINE O-ACYLTRANSFERASE"/>
    <property type="match status" value="1"/>
</dbReference>
<dbReference type="InterPro" id="IPR039551">
    <property type="entry name" value="Cho/carn_acyl_trans"/>
</dbReference>
<sequence length="92" mass="10614">MPSTLLFTIEDAGLKLLEPCEIQHQYEAILNQEIDQLPVERHLAVLTAGERTHWARTRRAYFRSGINKTSLNDIERAAFVVILDDEEVSYDK</sequence>
<organism evidence="3 4">
    <name type="scientific">Ancylostoma duodenale</name>
    <dbReference type="NCBI Taxonomy" id="51022"/>
    <lineage>
        <taxon>Eukaryota</taxon>
        <taxon>Metazoa</taxon>
        <taxon>Ecdysozoa</taxon>
        <taxon>Nematoda</taxon>
        <taxon>Chromadorea</taxon>
        <taxon>Rhabditida</taxon>
        <taxon>Rhabditina</taxon>
        <taxon>Rhabditomorpha</taxon>
        <taxon>Strongyloidea</taxon>
        <taxon>Ancylostomatidae</taxon>
        <taxon>Ancylostomatinae</taxon>
        <taxon>Ancylostoma</taxon>
    </lineage>
</organism>
<dbReference type="Proteomes" id="UP000054047">
    <property type="component" value="Unassembled WGS sequence"/>
</dbReference>
<dbReference type="EMBL" id="KN778174">
    <property type="protein sequence ID" value="KIH44381.1"/>
    <property type="molecule type" value="Genomic_DNA"/>
</dbReference>
<dbReference type="PANTHER" id="PTHR22589:SF31">
    <property type="entry name" value="CARNITINE O-PALMITOYLTRANSFERASE"/>
    <property type="match status" value="1"/>
</dbReference>
<evidence type="ECO:0000313" key="4">
    <source>
        <dbReference type="Proteomes" id="UP000054047"/>
    </source>
</evidence>
<accession>A0A0C2FHJ6</accession>
<keyword evidence="1" id="KW-0808">Transferase</keyword>
<evidence type="ECO:0000256" key="1">
    <source>
        <dbReference type="ARBA" id="ARBA00023315"/>
    </source>
</evidence>